<dbReference type="GO" id="GO:0008955">
    <property type="term" value="F:peptidoglycan glycosyltransferase activity"/>
    <property type="evidence" value="ECO:0007669"/>
    <property type="project" value="UniProtKB-EC"/>
</dbReference>
<feature type="transmembrane region" description="Helical" evidence="17">
    <location>
        <begin position="53"/>
        <end position="70"/>
    </location>
</feature>
<keyword evidence="7 17" id="KW-1133">Transmembrane helix</keyword>
<evidence type="ECO:0000256" key="8">
    <source>
        <dbReference type="ARBA" id="ARBA00023136"/>
    </source>
</evidence>
<dbReference type="Pfam" id="PF01098">
    <property type="entry name" value="FTSW_RODA_SPOVE"/>
    <property type="match status" value="1"/>
</dbReference>
<dbReference type="GO" id="GO:0005886">
    <property type="term" value="C:plasma membrane"/>
    <property type="evidence" value="ECO:0007669"/>
    <property type="project" value="TreeGrafter"/>
</dbReference>
<evidence type="ECO:0000256" key="12">
    <source>
        <dbReference type="ARBA" id="ARBA00041185"/>
    </source>
</evidence>
<feature type="transmembrane region" description="Helical" evidence="17">
    <location>
        <begin position="279"/>
        <end position="298"/>
    </location>
</feature>
<feature type="transmembrane region" description="Helical" evidence="17">
    <location>
        <begin position="344"/>
        <end position="365"/>
    </location>
</feature>
<evidence type="ECO:0000256" key="9">
    <source>
        <dbReference type="ARBA" id="ARBA00032370"/>
    </source>
</evidence>
<dbReference type="InterPro" id="IPR001182">
    <property type="entry name" value="FtsW/RodA"/>
</dbReference>
<dbReference type="PANTHER" id="PTHR30474:SF2">
    <property type="entry name" value="PEPTIDOGLYCAN GLYCOSYLTRANSFERASE FTSW-RELATED"/>
    <property type="match status" value="1"/>
</dbReference>
<evidence type="ECO:0000256" key="16">
    <source>
        <dbReference type="ARBA" id="ARBA00049966"/>
    </source>
</evidence>
<keyword evidence="18" id="KW-0131">Cell cycle</keyword>
<evidence type="ECO:0000256" key="15">
    <source>
        <dbReference type="ARBA" id="ARBA00049902"/>
    </source>
</evidence>
<dbReference type="GO" id="GO:0008360">
    <property type="term" value="P:regulation of cell shape"/>
    <property type="evidence" value="ECO:0007669"/>
    <property type="project" value="UniProtKB-KW"/>
</dbReference>
<gene>
    <name evidence="18" type="ORF">FYJ84_03160</name>
</gene>
<sequence>MKKVLIPKRKLPWGSDHEAIIWLMAVLLVVGMVNVFSSTFITAENENSAPYAYLLKHLISMGIGFVLFAMSWRVDYHKWRDWLGPVALSIAALLLFVLAAGTVVNGAKRWIYLGAFSFQPAEFAKICSVMIAAYILSYRVEHKLPINILNAQYAFIAFLFVAVEMEPDMGTACVILGIPIVMLWMAGLKTYKLQRLALVGLAAVVGMCIYQPYRLERIKVMFNPWSDAQGMGYQTVQSVTAIGSGGFWGMGLGQGLAKYAYLPEAHTDFAFAVFCQENGFVLVALVLLLYGAFAYYAVRIARDAYDVYGQLLAGGIMLLVVGQAVVNISMVAGCFPVVGVPLPFISYGGTSLMMTMFSVGVLINIGRYSRAKQAKEKLDELRRNNLKNHEAALAAMPGRRRLQRIK</sequence>
<evidence type="ECO:0000256" key="7">
    <source>
        <dbReference type="ARBA" id="ARBA00022989"/>
    </source>
</evidence>
<accession>A0A6I2UE54</accession>
<evidence type="ECO:0000256" key="11">
    <source>
        <dbReference type="ARBA" id="ARBA00038053"/>
    </source>
</evidence>
<evidence type="ECO:0000256" key="14">
    <source>
        <dbReference type="ARBA" id="ARBA00044770"/>
    </source>
</evidence>
<dbReference type="GO" id="GO:0051301">
    <property type="term" value="P:cell division"/>
    <property type="evidence" value="ECO:0007669"/>
    <property type="project" value="UniProtKB-KW"/>
</dbReference>
<evidence type="ECO:0000256" key="10">
    <source>
        <dbReference type="ARBA" id="ARBA00033270"/>
    </source>
</evidence>
<keyword evidence="4 17" id="KW-0812">Transmembrane</keyword>
<dbReference type="AlphaFoldDB" id="A0A6I2UE54"/>
<evidence type="ECO:0000313" key="19">
    <source>
        <dbReference type="Proteomes" id="UP000433181"/>
    </source>
</evidence>
<proteinExistence type="inferred from homology"/>
<evidence type="ECO:0000256" key="4">
    <source>
        <dbReference type="ARBA" id="ARBA00022692"/>
    </source>
</evidence>
<evidence type="ECO:0000256" key="17">
    <source>
        <dbReference type="SAM" id="Phobius"/>
    </source>
</evidence>
<evidence type="ECO:0000256" key="5">
    <source>
        <dbReference type="ARBA" id="ARBA00022960"/>
    </source>
</evidence>
<keyword evidence="5" id="KW-0133">Cell shape</keyword>
<keyword evidence="3" id="KW-0808">Transferase</keyword>
<comment type="subcellular location">
    <subcellularLocation>
        <location evidence="1">Membrane</location>
        <topology evidence="1">Multi-pass membrane protein</topology>
    </subcellularLocation>
</comment>
<evidence type="ECO:0000256" key="13">
    <source>
        <dbReference type="ARBA" id="ARBA00041418"/>
    </source>
</evidence>
<dbReference type="EMBL" id="VUNR01000004">
    <property type="protein sequence ID" value="MSU07989.1"/>
    <property type="molecule type" value="Genomic_DNA"/>
</dbReference>
<keyword evidence="18" id="KW-0132">Cell division</keyword>
<keyword evidence="19" id="KW-1185">Reference proteome</keyword>
<evidence type="ECO:0000256" key="1">
    <source>
        <dbReference type="ARBA" id="ARBA00004141"/>
    </source>
</evidence>
<comment type="similarity">
    <text evidence="11">Belongs to the SEDS family. FtsW subfamily.</text>
</comment>
<keyword evidence="8 17" id="KW-0472">Membrane</keyword>
<dbReference type="GO" id="GO:0032153">
    <property type="term" value="C:cell division site"/>
    <property type="evidence" value="ECO:0007669"/>
    <property type="project" value="TreeGrafter"/>
</dbReference>
<dbReference type="GO" id="GO:0009252">
    <property type="term" value="P:peptidoglycan biosynthetic process"/>
    <property type="evidence" value="ECO:0007669"/>
    <property type="project" value="UniProtKB-KW"/>
</dbReference>
<comment type="caution">
    <text evidence="18">The sequence shown here is derived from an EMBL/GenBank/DDBJ whole genome shotgun (WGS) entry which is preliminary data.</text>
</comment>
<dbReference type="Proteomes" id="UP000433181">
    <property type="component" value="Unassembled WGS sequence"/>
</dbReference>
<feature type="transmembrane region" description="Helical" evidence="17">
    <location>
        <begin position="310"/>
        <end position="338"/>
    </location>
</feature>
<dbReference type="PANTHER" id="PTHR30474">
    <property type="entry name" value="CELL CYCLE PROTEIN"/>
    <property type="match status" value="1"/>
</dbReference>
<comment type="function">
    <text evidence="16">Peptidoglycan polymerase that is essential for cell division.</text>
</comment>
<comment type="catalytic activity">
    <reaction evidence="15">
        <text>[GlcNAc-(1-&gt;4)-Mur2Ac(oyl-L-Ala-gamma-D-Glu-L-Lys-D-Ala-D-Ala)](n)-di-trans,octa-cis-undecaprenyl diphosphate + beta-D-GlcNAc-(1-&gt;4)-Mur2Ac(oyl-L-Ala-gamma-D-Glu-L-Lys-D-Ala-D-Ala)-di-trans,octa-cis-undecaprenyl diphosphate = [GlcNAc-(1-&gt;4)-Mur2Ac(oyl-L-Ala-gamma-D-Glu-L-Lys-D-Ala-D-Ala)](n+1)-di-trans,octa-cis-undecaprenyl diphosphate + di-trans,octa-cis-undecaprenyl diphosphate + H(+)</text>
        <dbReference type="Rhea" id="RHEA:23708"/>
        <dbReference type="Rhea" id="RHEA-COMP:9602"/>
        <dbReference type="Rhea" id="RHEA-COMP:9603"/>
        <dbReference type="ChEBI" id="CHEBI:15378"/>
        <dbReference type="ChEBI" id="CHEBI:58405"/>
        <dbReference type="ChEBI" id="CHEBI:60033"/>
        <dbReference type="ChEBI" id="CHEBI:78435"/>
        <dbReference type="EC" id="2.4.99.28"/>
    </reaction>
</comment>
<name>A0A6I2UE54_9FIRM</name>
<feature type="transmembrane region" description="Helical" evidence="17">
    <location>
        <begin position="20"/>
        <end position="41"/>
    </location>
</feature>
<evidence type="ECO:0000313" key="18">
    <source>
        <dbReference type="EMBL" id="MSU07989.1"/>
    </source>
</evidence>
<keyword evidence="2" id="KW-0328">Glycosyltransferase</keyword>
<organism evidence="18 19">
    <name type="scientific">Anaerovibrio slackiae</name>
    <dbReference type="NCBI Taxonomy" id="2652309"/>
    <lineage>
        <taxon>Bacteria</taxon>
        <taxon>Bacillati</taxon>
        <taxon>Bacillota</taxon>
        <taxon>Negativicutes</taxon>
        <taxon>Selenomonadales</taxon>
        <taxon>Selenomonadaceae</taxon>
        <taxon>Anaerovibrio</taxon>
    </lineage>
</organism>
<feature type="transmembrane region" description="Helical" evidence="17">
    <location>
        <begin position="82"/>
        <end position="104"/>
    </location>
</feature>
<dbReference type="EC" id="2.4.99.28" evidence="14"/>
<feature type="transmembrane region" description="Helical" evidence="17">
    <location>
        <begin position="144"/>
        <end position="163"/>
    </location>
</feature>
<evidence type="ECO:0000256" key="3">
    <source>
        <dbReference type="ARBA" id="ARBA00022679"/>
    </source>
</evidence>
<dbReference type="GO" id="GO:0015648">
    <property type="term" value="F:lipid-linked peptidoglycan transporter activity"/>
    <property type="evidence" value="ECO:0007669"/>
    <property type="project" value="TreeGrafter"/>
</dbReference>
<feature type="transmembrane region" description="Helical" evidence="17">
    <location>
        <begin position="195"/>
        <end position="213"/>
    </location>
</feature>
<reference evidence="18 19" key="1">
    <citation type="submission" date="2019-08" db="EMBL/GenBank/DDBJ databases">
        <title>In-depth cultivation of the pig gut microbiome towards novel bacterial diversity and tailored functional studies.</title>
        <authorList>
            <person name="Wylensek D."/>
            <person name="Hitch T.C.A."/>
            <person name="Clavel T."/>
        </authorList>
    </citation>
    <scope>NUCLEOTIDE SEQUENCE [LARGE SCALE GENOMIC DNA]</scope>
    <source>
        <strain evidence="18 19">WCA-693-APC-5D-A</strain>
    </source>
</reference>
<keyword evidence="6" id="KW-0573">Peptidoglycan synthesis</keyword>
<protein>
    <recommendedName>
        <fullName evidence="12">Probable peptidoglycan glycosyltransferase FtsW</fullName>
        <ecNumber evidence="14">2.4.99.28</ecNumber>
    </recommendedName>
    <alternativeName>
        <fullName evidence="13">Cell division protein FtsW</fullName>
    </alternativeName>
    <alternativeName>
        <fullName evidence="10">Cell wall polymerase</fullName>
    </alternativeName>
    <alternativeName>
        <fullName evidence="9">Peptidoglycan polymerase</fullName>
    </alternativeName>
</protein>
<feature type="transmembrane region" description="Helical" evidence="17">
    <location>
        <begin position="169"/>
        <end position="188"/>
    </location>
</feature>
<evidence type="ECO:0000256" key="6">
    <source>
        <dbReference type="ARBA" id="ARBA00022984"/>
    </source>
</evidence>
<feature type="transmembrane region" description="Helical" evidence="17">
    <location>
        <begin position="110"/>
        <end position="137"/>
    </location>
</feature>
<evidence type="ECO:0000256" key="2">
    <source>
        <dbReference type="ARBA" id="ARBA00022676"/>
    </source>
</evidence>